<dbReference type="Proteomes" id="UP000285060">
    <property type="component" value="Unassembled WGS sequence"/>
</dbReference>
<evidence type="ECO:0000313" key="3">
    <source>
        <dbReference type="Proteomes" id="UP000285060"/>
    </source>
</evidence>
<dbReference type="GO" id="GO:0005635">
    <property type="term" value="C:nuclear envelope"/>
    <property type="evidence" value="ECO:0007669"/>
    <property type="project" value="TreeGrafter"/>
</dbReference>
<protein>
    <recommendedName>
        <fullName evidence="4">Importin N-terminal domain-containing protein</fullName>
    </recommendedName>
</protein>
<keyword evidence="1" id="KW-1133">Transmembrane helix</keyword>
<dbReference type="PANTHER" id="PTHR10997">
    <property type="entry name" value="IMPORTIN-7, 8, 11"/>
    <property type="match status" value="1"/>
</dbReference>
<keyword evidence="1" id="KW-0812">Transmembrane</keyword>
<evidence type="ECO:0000256" key="1">
    <source>
        <dbReference type="SAM" id="Phobius"/>
    </source>
</evidence>
<dbReference type="VEuPathDB" id="FungiDB:H310_06922"/>
<reference evidence="2 3" key="1">
    <citation type="submission" date="2018-08" db="EMBL/GenBank/DDBJ databases">
        <title>Aphanomyces genome sequencing and annotation.</title>
        <authorList>
            <person name="Minardi D."/>
            <person name="Oidtmann B."/>
            <person name="Van Der Giezen M."/>
            <person name="Studholme D.J."/>
        </authorList>
    </citation>
    <scope>NUCLEOTIDE SEQUENCE [LARGE SCALE GENOMIC DNA]</scope>
    <source>
        <strain evidence="2 3">NJM0002</strain>
    </source>
</reference>
<dbReference type="GO" id="GO:0005829">
    <property type="term" value="C:cytosol"/>
    <property type="evidence" value="ECO:0007669"/>
    <property type="project" value="TreeGrafter"/>
</dbReference>
<keyword evidence="3" id="KW-1185">Reference proteome</keyword>
<dbReference type="AlphaFoldDB" id="A0A418B0I0"/>
<feature type="transmembrane region" description="Helical" evidence="1">
    <location>
        <begin position="535"/>
        <end position="556"/>
    </location>
</feature>
<name>A0A418B0I0_9STRA</name>
<dbReference type="EMBL" id="QUSY01000211">
    <property type="protein sequence ID" value="RHY31483.1"/>
    <property type="molecule type" value="Genomic_DNA"/>
</dbReference>
<evidence type="ECO:0000313" key="2">
    <source>
        <dbReference type="EMBL" id="RHY31483.1"/>
    </source>
</evidence>
<dbReference type="PANTHER" id="PTHR10997:SF70">
    <property type="entry name" value="IMPORTIN N-TERMINAL DOMAIN-CONTAINING PROTEIN"/>
    <property type="match status" value="1"/>
</dbReference>
<dbReference type="GO" id="GO:0006606">
    <property type="term" value="P:protein import into nucleus"/>
    <property type="evidence" value="ECO:0007669"/>
    <property type="project" value="TreeGrafter"/>
</dbReference>
<proteinExistence type="predicted"/>
<dbReference type="VEuPathDB" id="FungiDB:H310_06923"/>
<feature type="transmembrane region" description="Helical" evidence="1">
    <location>
        <begin position="501"/>
        <end position="523"/>
    </location>
</feature>
<organism evidence="2 3">
    <name type="scientific">Aphanomyces invadans</name>
    <dbReference type="NCBI Taxonomy" id="157072"/>
    <lineage>
        <taxon>Eukaryota</taxon>
        <taxon>Sar</taxon>
        <taxon>Stramenopiles</taxon>
        <taxon>Oomycota</taxon>
        <taxon>Saprolegniomycetes</taxon>
        <taxon>Saprolegniales</taxon>
        <taxon>Verrucalvaceae</taxon>
        <taxon>Aphanomyces</taxon>
    </lineage>
</organism>
<accession>A0A418B0I0</accession>
<evidence type="ECO:0008006" key="4">
    <source>
        <dbReference type="Google" id="ProtNLM"/>
    </source>
</evidence>
<dbReference type="InterPro" id="IPR016024">
    <property type="entry name" value="ARM-type_fold"/>
</dbReference>
<dbReference type="SUPFAM" id="SSF48371">
    <property type="entry name" value="ARM repeat"/>
    <property type="match status" value="1"/>
</dbReference>
<keyword evidence="1" id="KW-0472">Membrane</keyword>
<dbReference type="Gene3D" id="1.25.10.10">
    <property type="entry name" value="Leucine-rich Repeat Variant"/>
    <property type="match status" value="1"/>
</dbReference>
<feature type="transmembrane region" description="Helical" evidence="1">
    <location>
        <begin position="562"/>
        <end position="581"/>
    </location>
</feature>
<dbReference type="InterPro" id="IPR011989">
    <property type="entry name" value="ARM-like"/>
</dbReference>
<comment type="caution">
    <text evidence="2">The sequence shown here is derived from an EMBL/GenBank/DDBJ whole genome shotgun (WGS) entry which is preliminary data.</text>
</comment>
<gene>
    <name evidence="2" type="ORF">DYB32_003455</name>
</gene>
<sequence length="692" mass="76615">MSVAVTPFLAAVWKAQVTELSSGNLDVVDNVLSTTKVLHHLVVHGFKVLMPLDVIPFIFSNYFETFRALTSYIHRRSAFRALAWSWQCKKLTPLSSERTWVRYFLQLFYAELTHPTPSPDKLVVHLLSYFTNVVGCLLYQQSPSAHSTSRTVITTTGDVELNDAMVDECKAQIGAFATDMALLSTFVELVVVRYMRLTPEDILMWQEDPEGYSTLQESMTSEDSVRACAEMLYLSLLQTHRDALTPCILRMMQSTSAWMASPTPVQDDILRADAVLLAAGLSSYDLHESFDFEPWFLHTLVPYLQSPISQTVSGVPVLPRRIVWLIGCWLAQLSNQVRIPLYEALLQLLSAPKSDTCVKLAAVQTLESLVNDWGFDQATFVPFLPSAIGCLYTFFGDPAVVTTDTRLKVLGCVEAIVHVCGSAMGPCIIQVVNPLPAIWEAAGSVDANLLRGKILSLLTRIMEIDWQDVADVELQNMVLSVVSFATNPNQPDSVYLMDQGLALQTLLPLTYGPDVLAALWAIVQEQPRQEKELVVVSYLSTLAAASLHAPAVFFTVVPTDHVSLFLDTMLQFFFSVAFTAVGPVRRRIWVSSLCSFLTVTPAVLERMGLILEACVEVVGEADPLDVNDDDLATTRRSLLLTQKTKLLPPTIPYIKQYVCAQLNQCAQMVGAEAFNQSMALVEASVVNTIQAL</sequence>